<feature type="region of interest" description="Disordered" evidence="1">
    <location>
        <begin position="61"/>
        <end position="80"/>
    </location>
</feature>
<name>A0ABS4E5J8_9HYPH</name>
<keyword evidence="3" id="KW-1185">Reference proteome</keyword>
<dbReference type="EMBL" id="JAGGJU010000015">
    <property type="protein sequence ID" value="MBP1853198.1"/>
    <property type="molecule type" value="Genomic_DNA"/>
</dbReference>
<organism evidence="2 3">
    <name type="scientific">Rhizobium halophytocola</name>
    <dbReference type="NCBI Taxonomy" id="735519"/>
    <lineage>
        <taxon>Bacteria</taxon>
        <taxon>Pseudomonadati</taxon>
        <taxon>Pseudomonadota</taxon>
        <taxon>Alphaproteobacteria</taxon>
        <taxon>Hyphomicrobiales</taxon>
        <taxon>Rhizobiaceae</taxon>
        <taxon>Rhizobium/Agrobacterium group</taxon>
        <taxon>Rhizobium</taxon>
    </lineage>
</organism>
<comment type="caution">
    <text evidence="2">The sequence shown here is derived from an EMBL/GenBank/DDBJ whole genome shotgun (WGS) entry which is preliminary data.</text>
</comment>
<protein>
    <submittedName>
        <fullName evidence="2">Uncharacterized protein</fullName>
    </submittedName>
</protein>
<evidence type="ECO:0000313" key="2">
    <source>
        <dbReference type="EMBL" id="MBP1853198.1"/>
    </source>
</evidence>
<reference evidence="2 3" key="1">
    <citation type="submission" date="2021-03" db="EMBL/GenBank/DDBJ databases">
        <title>Genomic Encyclopedia of Type Strains, Phase IV (KMG-IV): sequencing the most valuable type-strain genomes for metagenomic binning, comparative biology and taxonomic classification.</title>
        <authorList>
            <person name="Goeker M."/>
        </authorList>
    </citation>
    <scope>NUCLEOTIDE SEQUENCE [LARGE SCALE GENOMIC DNA]</scope>
    <source>
        <strain evidence="2 3">DSM 21600</strain>
    </source>
</reference>
<proteinExistence type="predicted"/>
<gene>
    <name evidence="2" type="ORF">J2Z17_004657</name>
</gene>
<dbReference type="Proteomes" id="UP000759443">
    <property type="component" value="Unassembled WGS sequence"/>
</dbReference>
<accession>A0ABS4E5J8</accession>
<evidence type="ECO:0000313" key="3">
    <source>
        <dbReference type="Proteomes" id="UP000759443"/>
    </source>
</evidence>
<sequence length="80" mass="8641">MGKSFHGPFRITGLDEIKLSRTGEIFVRFRDISGNIVGAILEPHAMQAIAREMEYVSAEAMAGNTETSPAPVPTHQEAVG</sequence>
<dbReference type="RefSeq" id="WP_209948786.1">
    <property type="nucleotide sequence ID" value="NZ_JAGGJU010000015.1"/>
</dbReference>
<evidence type="ECO:0000256" key="1">
    <source>
        <dbReference type="SAM" id="MobiDB-lite"/>
    </source>
</evidence>